<comment type="similarity">
    <text evidence="1">Belongs to the HesA/MoeB/ThiF family.</text>
</comment>
<dbReference type="GO" id="GO:0005737">
    <property type="term" value="C:cytoplasm"/>
    <property type="evidence" value="ECO:0007669"/>
    <property type="project" value="TreeGrafter"/>
</dbReference>
<keyword evidence="4" id="KW-0934">Plastid</keyword>
<dbReference type="InterPro" id="IPR035985">
    <property type="entry name" value="Ubiquitin-activating_enz"/>
</dbReference>
<organism evidence="4">
    <name type="scientific">Ceramothamnion japonicum</name>
    <name type="common">Red alga</name>
    <name type="synonym">Ceramium japonicum</name>
    <dbReference type="NCBI Taxonomy" id="218448"/>
    <lineage>
        <taxon>Eukaryota</taxon>
        <taxon>Rhodophyta</taxon>
        <taxon>Florideophyceae</taxon>
        <taxon>Rhodymeniophycidae</taxon>
        <taxon>Ceramiales</taxon>
        <taxon>Ceramiaceae</taxon>
        <taxon>Ceramothamnion</taxon>
    </lineage>
</organism>
<dbReference type="EMBL" id="KX284719">
    <property type="protein sequence ID" value="AOM66431.1"/>
    <property type="molecule type" value="Genomic_DNA"/>
</dbReference>
<gene>
    <name evidence="4" type="primary">moeB</name>
    <name evidence="4" type="ORF">Ceram_155</name>
</gene>
<dbReference type="GO" id="GO:0008641">
    <property type="term" value="F:ubiquitin-like modifier activating enzyme activity"/>
    <property type="evidence" value="ECO:0007669"/>
    <property type="project" value="InterPro"/>
</dbReference>
<evidence type="ECO:0000256" key="1">
    <source>
        <dbReference type="ARBA" id="ARBA00009919"/>
    </source>
</evidence>
<evidence type="ECO:0000259" key="3">
    <source>
        <dbReference type="Pfam" id="PF00899"/>
    </source>
</evidence>
<dbReference type="RefSeq" id="YP_009297088.1">
    <property type="nucleotide sequence ID" value="NC_031174.1"/>
</dbReference>
<dbReference type="InterPro" id="IPR036873">
    <property type="entry name" value="Rhodanese-like_dom_sf"/>
</dbReference>
<dbReference type="FunFam" id="3.40.50.720:FF:000080">
    <property type="entry name" value="Thiazole biosynthesis adenylyltransferase ThiF"/>
    <property type="match status" value="1"/>
</dbReference>
<name>A0A1C9CDF4_CERJP</name>
<dbReference type="InterPro" id="IPR000594">
    <property type="entry name" value="ThiF_NAD_FAD-bd"/>
</dbReference>
<evidence type="ECO:0000313" key="4">
    <source>
        <dbReference type="EMBL" id="AOM66431.1"/>
    </source>
</evidence>
<dbReference type="Pfam" id="PF00899">
    <property type="entry name" value="ThiF"/>
    <property type="match status" value="1"/>
</dbReference>
<dbReference type="GO" id="GO:0004792">
    <property type="term" value="F:thiosulfate-cyanide sulfurtransferase activity"/>
    <property type="evidence" value="ECO:0007669"/>
    <property type="project" value="TreeGrafter"/>
</dbReference>
<dbReference type="AlphaFoldDB" id="A0A1C9CDF4"/>
<geneLocation type="plastid" evidence="4"/>
<keyword evidence="2" id="KW-0472">Membrane</keyword>
<sequence>MKKNITNLNNTEYKQYAQQIILENIGINGQKRLKNTKILIIGLGGLGCPALLYLAASGIGNIGIMDHDQINISNLNRQILYNFKNIQQNKTNCAKIFIKNINQECKITIYNYNFNRINGNKIIKKYDIIIDATDNFKARYTIDKICYKLHKIHIYGAINKYDGHISIFNYKNNLRYIDIYPKNLDLQELSCENNGIIGTMSGIIGILQATETIKIITGIGNIKNGYMLKYNLLESSFHYVKCHPIKQKNKNDIIQNSINEIHNILEIQDINKENIKDCIIIDIRNIIDFHRYHSYKSINIPKQYFQAKQTIDLIKFWSTTYTIIISCNQVITSFTISNLLKKFEIKTYILKTSS</sequence>
<reference evidence="4" key="1">
    <citation type="journal article" date="2016" name="BMC Biol.">
        <title>Parallel evolution of highly conserved plastid genome architecture in red seaweeds and seed plants.</title>
        <authorList>
            <person name="Lee J."/>
            <person name="Cho C.H."/>
            <person name="Park S.I."/>
            <person name="Choi J.W."/>
            <person name="Song H.S."/>
            <person name="West J.A."/>
            <person name="Bhattacharya D."/>
            <person name="Yoon H.S."/>
        </authorList>
    </citation>
    <scope>NUCLEOTIDE SEQUENCE</scope>
</reference>
<feature type="domain" description="THIF-type NAD/FAD binding fold" evidence="3">
    <location>
        <begin position="16"/>
        <end position="247"/>
    </location>
</feature>
<dbReference type="GeneID" id="29073607"/>
<dbReference type="CDD" id="cd00757">
    <property type="entry name" value="ThiF_MoeB_HesA_family"/>
    <property type="match status" value="1"/>
</dbReference>
<dbReference type="GO" id="GO:0016779">
    <property type="term" value="F:nucleotidyltransferase activity"/>
    <property type="evidence" value="ECO:0007669"/>
    <property type="project" value="TreeGrafter"/>
</dbReference>
<accession>A0A1C9CDF4</accession>
<dbReference type="PANTHER" id="PTHR10953:SF102">
    <property type="entry name" value="ADENYLYLTRANSFERASE AND SULFURTRANSFERASE MOCS3"/>
    <property type="match status" value="1"/>
</dbReference>
<feature type="transmembrane region" description="Helical" evidence="2">
    <location>
        <begin position="38"/>
        <end position="56"/>
    </location>
</feature>
<dbReference type="SUPFAM" id="SSF52821">
    <property type="entry name" value="Rhodanese/Cell cycle control phosphatase"/>
    <property type="match status" value="1"/>
</dbReference>
<dbReference type="Gene3D" id="3.40.50.720">
    <property type="entry name" value="NAD(P)-binding Rossmann-like Domain"/>
    <property type="match status" value="1"/>
</dbReference>
<proteinExistence type="inferred from homology"/>
<evidence type="ECO:0000256" key="2">
    <source>
        <dbReference type="SAM" id="Phobius"/>
    </source>
</evidence>
<protein>
    <submittedName>
        <fullName evidence="4">Molybdopterin biosynthesis protein</fullName>
    </submittedName>
</protein>
<dbReference type="SUPFAM" id="SSF69572">
    <property type="entry name" value="Activating enzymes of the ubiquitin-like proteins"/>
    <property type="match status" value="1"/>
</dbReference>
<dbReference type="InterPro" id="IPR045886">
    <property type="entry name" value="ThiF/MoeB/HesA"/>
</dbReference>
<dbReference type="PANTHER" id="PTHR10953">
    <property type="entry name" value="UBIQUITIN-ACTIVATING ENZYME E1"/>
    <property type="match status" value="1"/>
</dbReference>
<keyword evidence="2" id="KW-0812">Transmembrane</keyword>
<keyword evidence="2" id="KW-1133">Transmembrane helix</keyword>